<accession>A0A0C3FLG3</accession>
<gene>
    <name evidence="1" type="ORF">PILCRDRAFT_817695</name>
</gene>
<dbReference type="AlphaFoldDB" id="A0A0C3FLG3"/>
<sequence length="66" mass="7427">MISLYVQNMNFKWTINGRVEIISSPVKFWPGSFMVARYRRVISASLGGSPVCAPRSSAGNRYDRLS</sequence>
<dbReference type="InParanoid" id="A0A0C3FLG3"/>
<reference evidence="2" key="2">
    <citation type="submission" date="2015-01" db="EMBL/GenBank/DDBJ databases">
        <title>Evolutionary Origins and Diversification of the Mycorrhizal Mutualists.</title>
        <authorList>
            <consortium name="DOE Joint Genome Institute"/>
            <consortium name="Mycorrhizal Genomics Consortium"/>
            <person name="Kohler A."/>
            <person name="Kuo A."/>
            <person name="Nagy L.G."/>
            <person name="Floudas D."/>
            <person name="Copeland A."/>
            <person name="Barry K.W."/>
            <person name="Cichocki N."/>
            <person name="Veneault-Fourrey C."/>
            <person name="LaButti K."/>
            <person name="Lindquist E.A."/>
            <person name="Lipzen A."/>
            <person name="Lundell T."/>
            <person name="Morin E."/>
            <person name="Murat C."/>
            <person name="Riley R."/>
            <person name="Ohm R."/>
            <person name="Sun H."/>
            <person name="Tunlid A."/>
            <person name="Henrissat B."/>
            <person name="Grigoriev I.V."/>
            <person name="Hibbett D.S."/>
            <person name="Martin F."/>
        </authorList>
    </citation>
    <scope>NUCLEOTIDE SEQUENCE [LARGE SCALE GENOMIC DNA]</scope>
    <source>
        <strain evidence="2">F 1598</strain>
    </source>
</reference>
<dbReference type="Proteomes" id="UP000054166">
    <property type="component" value="Unassembled WGS sequence"/>
</dbReference>
<protein>
    <submittedName>
        <fullName evidence="1">Uncharacterized protein</fullName>
    </submittedName>
</protein>
<keyword evidence="2" id="KW-1185">Reference proteome</keyword>
<organism evidence="1 2">
    <name type="scientific">Piloderma croceum (strain F 1598)</name>
    <dbReference type="NCBI Taxonomy" id="765440"/>
    <lineage>
        <taxon>Eukaryota</taxon>
        <taxon>Fungi</taxon>
        <taxon>Dikarya</taxon>
        <taxon>Basidiomycota</taxon>
        <taxon>Agaricomycotina</taxon>
        <taxon>Agaricomycetes</taxon>
        <taxon>Agaricomycetidae</taxon>
        <taxon>Atheliales</taxon>
        <taxon>Atheliaceae</taxon>
        <taxon>Piloderma</taxon>
    </lineage>
</organism>
<dbReference type="EMBL" id="KN832986">
    <property type="protein sequence ID" value="KIM84880.1"/>
    <property type="molecule type" value="Genomic_DNA"/>
</dbReference>
<name>A0A0C3FLG3_PILCF</name>
<dbReference type="HOGENOM" id="CLU_2832044_0_0_1"/>
<evidence type="ECO:0000313" key="1">
    <source>
        <dbReference type="EMBL" id="KIM84880.1"/>
    </source>
</evidence>
<reference evidence="1 2" key="1">
    <citation type="submission" date="2014-04" db="EMBL/GenBank/DDBJ databases">
        <authorList>
            <consortium name="DOE Joint Genome Institute"/>
            <person name="Kuo A."/>
            <person name="Tarkka M."/>
            <person name="Buscot F."/>
            <person name="Kohler A."/>
            <person name="Nagy L.G."/>
            <person name="Floudas D."/>
            <person name="Copeland A."/>
            <person name="Barry K.W."/>
            <person name="Cichocki N."/>
            <person name="Veneault-Fourrey C."/>
            <person name="LaButti K."/>
            <person name="Lindquist E.A."/>
            <person name="Lipzen A."/>
            <person name="Lundell T."/>
            <person name="Morin E."/>
            <person name="Murat C."/>
            <person name="Sun H."/>
            <person name="Tunlid A."/>
            <person name="Henrissat B."/>
            <person name="Grigoriev I.V."/>
            <person name="Hibbett D.S."/>
            <person name="Martin F."/>
            <person name="Nordberg H.P."/>
            <person name="Cantor M.N."/>
            <person name="Hua S.X."/>
        </authorList>
    </citation>
    <scope>NUCLEOTIDE SEQUENCE [LARGE SCALE GENOMIC DNA]</scope>
    <source>
        <strain evidence="1 2">F 1598</strain>
    </source>
</reference>
<proteinExistence type="predicted"/>
<evidence type="ECO:0000313" key="2">
    <source>
        <dbReference type="Proteomes" id="UP000054166"/>
    </source>
</evidence>